<keyword evidence="10" id="KW-1185">Reference proteome</keyword>
<dbReference type="EMBL" id="JADOUA010000001">
    <property type="protein sequence ID" value="MBG6091220.1"/>
    <property type="molecule type" value="Genomic_DNA"/>
</dbReference>
<dbReference type="InterPro" id="IPR011010">
    <property type="entry name" value="DNA_brk_join_enz"/>
</dbReference>
<dbReference type="GO" id="GO:0015074">
    <property type="term" value="P:DNA integration"/>
    <property type="evidence" value="ECO:0007669"/>
    <property type="project" value="UniProtKB-KW"/>
</dbReference>
<evidence type="ECO:0000313" key="10">
    <source>
        <dbReference type="Proteomes" id="UP000614047"/>
    </source>
</evidence>
<evidence type="ECO:0000256" key="6">
    <source>
        <dbReference type="SAM" id="MobiDB-lite"/>
    </source>
</evidence>
<dbReference type="PROSITE" id="PS51900">
    <property type="entry name" value="CB"/>
    <property type="match status" value="1"/>
</dbReference>
<name>A0A931GLM8_9ACTN</name>
<comment type="caution">
    <text evidence="9">The sequence shown here is derived from an EMBL/GenBank/DDBJ whole genome shotgun (WGS) entry which is preliminary data.</text>
</comment>
<dbReference type="Pfam" id="PF00589">
    <property type="entry name" value="Phage_integrase"/>
    <property type="match status" value="1"/>
</dbReference>
<dbReference type="SUPFAM" id="SSF56349">
    <property type="entry name" value="DNA breaking-rejoining enzymes"/>
    <property type="match status" value="1"/>
</dbReference>
<dbReference type="RefSeq" id="WP_197013563.1">
    <property type="nucleotide sequence ID" value="NZ_BAABES010000001.1"/>
</dbReference>
<dbReference type="InterPro" id="IPR013762">
    <property type="entry name" value="Integrase-like_cat_sf"/>
</dbReference>
<dbReference type="GO" id="GO:0006310">
    <property type="term" value="P:DNA recombination"/>
    <property type="evidence" value="ECO:0007669"/>
    <property type="project" value="UniProtKB-KW"/>
</dbReference>
<gene>
    <name evidence="9" type="ORF">IW256_005333</name>
</gene>
<dbReference type="Gene3D" id="1.10.150.130">
    <property type="match status" value="1"/>
</dbReference>
<dbReference type="PROSITE" id="PS51898">
    <property type="entry name" value="TYR_RECOMBINASE"/>
    <property type="match status" value="1"/>
</dbReference>
<feature type="domain" description="Tyr recombinase" evidence="7">
    <location>
        <begin position="191"/>
        <end position="410"/>
    </location>
</feature>
<evidence type="ECO:0000256" key="2">
    <source>
        <dbReference type="ARBA" id="ARBA00022908"/>
    </source>
</evidence>
<dbReference type="InterPro" id="IPR050808">
    <property type="entry name" value="Phage_Integrase"/>
</dbReference>
<feature type="domain" description="Core-binding (CB)" evidence="8">
    <location>
        <begin position="88"/>
        <end position="169"/>
    </location>
</feature>
<evidence type="ECO:0000256" key="3">
    <source>
        <dbReference type="ARBA" id="ARBA00023125"/>
    </source>
</evidence>
<evidence type="ECO:0000256" key="5">
    <source>
        <dbReference type="PROSITE-ProRule" id="PRU01248"/>
    </source>
</evidence>
<reference evidence="9" key="1">
    <citation type="submission" date="2020-11" db="EMBL/GenBank/DDBJ databases">
        <title>Sequencing the genomes of 1000 actinobacteria strains.</title>
        <authorList>
            <person name="Klenk H.-P."/>
        </authorList>
    </citation>
    <scope>NUCLEOTIDE SEQUENCE</scope>
    <source>
        <strain evidence="9">DSM 43175</strain>
    </source>
</reference>
<dbReference type="GO" id="GO:0003677">
    <property type="term" value="F:DNA binding"/>
    <property type="evidence" value="ECO:0007669"/>
    <property type="project" value="UniProtKB-UniRule"/>
</dbReference>
<evidence type="ECO:0000313" key="9">
    <source>
        <dbReference type="EMBL" id="MBG6091220.1"/>
    </source>
</evidence>
<evidence type="ECO:0000259" key="7">
    <source>
        <dbReference type="PROSITE" id="PS51898"/>
    </source>
</evidence>
<dbReference type="AlphaFoldDB" id="A0A931GLM8"/>
<evidence type="ECO:0000256" key="4">
    <source>
        <dbReference type="ARBA" id="ARBA00023172"/>
    </source>
</evidence>
<dbReference type="CDD" id="cd01189">
    <property type="entry name" value="INT_ICEBs1_C_like"/>
    <property type="match status" value="1"/>
</dbReference>
<dbReference type="Gene3D" id="1.10.443.10">
    <property type="entry name" value="Intergrase catalytic core"/>
    <property type="match status" value="1"/>
</dbReference>
<sequence length="424" mass="47732">MPRTTVVTPDEPDDSNAPKKKRRPQGDGGLYWDKSRRRWIASVTVGYTPQGKRIVRKGSGKTKTAAKQALRKVLRDHEDGLPSEPANYTVGEAVEYWLQHGLSGRSERTVKMNRTFAEKHVIPSLGARKLRELTAEDVDTWLTAKSKDLSTRSLKLIHSILSRSVRKAMAQDRVRRNVVDLCDVPEGREGRPSKALNLTQAKAVLDAARRAEPRIAAYIVLSLTTGARTEEMRALAWDHVVAYVEGTSRWIPVREAGWEHDAYAMYVWRSVRKKGDTKTRRSRRTLKLPHICVEALKRLQEHQEHQEHQDDNAGEAPAEHELVFCTQSGRPLSAGNVRRDFRKVLDKAGLVGAEWAPREMRHSFVSVLSDHGIPIEDISRLVGHRSTTVTETVYRLQIRPVMEQGATAMDGIFGDAGDARGQEP</sequence>
<accession>A0A931GLM8</accession>
<keyword evidence="4" id="KW-0233">DNA recombination</keyword>
<evidence type="ECO:0000256" key="1">
    <source>
        <dbReference type="ARBA" id="ARBA00008857"/>
    </source>
</evidence>
<keyword evidence="2" id="KW-0229">DNA integration</keyword>
<comment type="similarity">
    <text evidence="1">Belongs to the 'phage' integrase family.</text>
</comment>
<dbReference type="InterPro" id="IPR044068">
    <property type="entry name" value="CB"/>
</dbReference>
<dbReference type="Proteomes" id="UP000614047">
    <property type="component" value="Unassembled WGS sequence"/>
</dbReference>
<evidence type="ECO:0000259" key="8">
    <source>
        <dbReference type="PROSITE" id="PS51900"/>
    </source>
</evidence>
<protein>
    <submittedName>
        <fullName evidence="9">Integrase</fullName>
    </submittedName>
</protein>
<dbReference type="InterPro" id="IPR010998">
    <property type="entry name" value="Integrase_recombinase_N"/>
</dbReference>
<organism evidence="9 10">
    <name type="scientific">Actinomadura viridis</name>
    <dbReference type="NCBI Taxonomy" id="58110"/>
    <lineage>
        <taxon>Bacteria</taxon>
        <taxon>Bacillati</taxon>
        <taxon>Actinomycetota</taxon>
        <taxon>Actinomycetes</taxon>
        <taxon>Streptosporangiales</taxon>
        <taxon>Thermomonosporaceae</taxon>
        <taxon>Actinomadura</taxon>
    </lineage>
</organism>
<proteinExistence type="inferred from homology"/>
<dbReference type="PANTHER" id="PTHR30629">
    <property type="entry name" value="PROPHAGE INTEGRASE"/>
    <property type="match status" value="1"/>
</dbReference>
<dbReference type="PANTHER" id="PTHR30629:SF2">
    <property type="entry name" value="PROPHAGE INTEGRASE INTS-RELATED"/>
    <property type="match status" value="1"/>
</dbReference>
<dbReference type="InterPro" id="IPR002104">
    <property type="entry name" value="Integrase_catalytic"/>
</dbReference>
<keyword evidence="3 5" id="KW-0238">DNA-binding</keyword>
<feature type="region of interest" description="Disordered" evidence="6">
    <location>
        <begin position="1"/>
        <end position="31"/>
    </location>
</feature>